<dbReference type="EMBL" id="CCYD01002047">
    <property type="protein sequence ID" value="CEG46458.1"/>
    <property type="molecule type" value="Genomic_DNA"/>
</dbReference>
<name>A0A0P1AVP7_PLAHL</name>
<protein>
    <submittedName>
        <fullName evidence="1">Uncharacterized protein</fullName>
    </submittedName>
</protein>
<sequence length="56" mass="6775">MYVAGVSIDYKHLGLRRMHLLFETVYYSNEQTYNAKWDDYLGAKSFDERLWLVHDD</sequence>
<evidence type="ECO:0000313" key="2">
    <source>
        <dbReference type="Proteomes" id="UP000054928"/>
    </source>
</evidence>
<dbReference type="Proteomes" id="UP000054928">
    <property type="component" value="Unassembled WGS sequence"/>
</dbReference>
<proteinExistence type="predicted"/>
<keyword evidence="2" id="KW-1185">Reference proteome</keyword>
<reference evidence="2" key="1">
    <citation type="submission" date="2014-09" db="EMBL/GenBank/DDBJ databases">
        <authorList>
            <person name="Sharma Rahul"/>
            <person name="Thines Marco"/>
        </authorList>
    </citation>
    <scope>NUCLEOTIDE SEQUENCE [LARGE SCALE GENOMIC DNA]</scope>
</reference>
<accession>A0A0P1AVP7</accession>
<dbReference type="AlphaFoldDB" id="A0A0P1AVP7"/>
<dbReference type="RefSeq" id="XP_024582827.1">
    <property type="nucleotide sequence ID" value="XM_024717316.1"/>
</dbReference>
<evidence type="ECO:0000313" key="1">
    <source>
        <dbReference type="EMBL" id="CEG46458.1"/>
    </source>
</evidence>
<organism evidence="1 2">
    <name type="scientific">Plasmopara halstedii</name>
    <name type="common">Downy mildew of sunflower</name>
    <dbReference type="NCBI Taxonomy" id="4781"/>
    <lineage>
        <taxon>Eukaryota</taxon>
        <taxon>Sar</taxon>
        <taxon>Stramenopiles</taxon>
        <taxon>Oomycota</taxon>
        <taxon>Peronosporomycetes</taxon>
        <taxon>Peronosporales</taxon>
        <taxon>Peronosporaceae</taxon>
        <taxon>Plasmopara</taxon>
    </lineage>
</organism>
<dbReference type="GeneID" id="36397914"/>